<protein>
    <submittedName>
        <fullName evidence="1">Uncharacterized protein</fullName>
    </submittedName>
</protein>
<reference evidence="1" key="1">
    <citation type="submission" date="2020-11" db="EMBL/GenBank/DDBJ databases">
        <authorList>
            <consortium name="DOE Joint Genome Institute"/>
            <person name="Ahrendt S."/>
            <person name="Riley R."/>
            <person name="Andreopoulos W."/>
            <person name="Labutti K."/>
            <person name="Pangilinan J."/>
            <person name="Ruiz-Duenas F.J."/>
            <person name="Barrasa J.M."/>
            <person name="Sanchez-Garcia M."/>
            <person name="Camarero S."/>
            <person name="Miyauchi S."/>
            <person name="Serrano A."/>
            <person name="Linde D."/>
            <person name="Babiker R."/>
            <person name="Drula E."/>
            <person name="Ayuso-Fernandez I."/>
            <person name="Pacheco R."/>
            <person name="Padilla G."/>
            <person name="Ferreira P."/>
            <person name="Barriuso J."/>
            <person name="Kellner H."/>
            <person name="Castanera R."/>
            <person name="Alfaro M."/>
            <person name="Ramirez L."/>
            <person name="Pisabarro A.G."/>
            <person name="Kuo A."/>
            <person name="Tritt A."/>
            <person name="Lipzen A."/>
            <person name="He G."/>
            <person name="Yan M."/>
            <person name="Ng V."/>
            <person name="Cullen D."/>
            <person name="Martin F."/>
            <person name="Rosso M.-N."/>
            <person name="Henrissat B."/>
            <person name="Hibbett D."/>
            <person name="Martinez A.T."/>
            <person name="Grigoriev I.V."/>
        </authorList>
    </citation>
    <scope>NUCLEOTIDE SEQUENCE</scope>
    <source>
        <strain evidence="1">AH 40177</strain>
    </source>
</reference>
<accession>A0A9P5PCD0</accession>
<dbReference type="AlphaFoldDB" id="A0A9P5PCD0"/>
<gene>
    <name evidence="1" type="ORF">BDP27DRAFT_1371282</name>
</gene>
<organism evidence="1 2">
    <name type="scientific">Rhodocollybia butyracea</name>
    <dbReference type="NCBI Taxonomy" id="206335"/>
    <lineage>
        <taxon>Eukaryota</taxon>
        <taxon>Fungi</taxon>
        <taxon>Dikarya</taxon>
        <taxon>Basidiomycota</taxon>
        <taxon>Agaricomycotina</taxon>
        <taxon>Agaricomycetes</taxon>
        <taxon>Agaricomycetidae</taxon>
        <taxon>Agaricales</taxon>
        <taxon>Marasmiineae</taxon>
        <taxon>Omphalotaceae</taxon>
        <taxon>Rhodocollybia</taxon>
    </lineage>
</organism>
<evidence type="ECO:0000313" key="1">
    <source>
        <dbReference type="EMBL" id="KAF9059630.1"/>
    </source>
</evidence>
<dbReference type="EMBL" id="JADNRY010000288">
    <property type="protein sequence ID" value="KAF9059630.1"/>
    <property type="molecule type" value="Genomic_DNA"/>
</dbReference>
<evidence type="ECO:0000313" key="2">
    <source>
        <dbReference type="Proteomes" id="UP000772434"/>
    </source>
</evidence>
<name>A0A9P5PCD0_9AGAR</name>
<dbReference type="Proteomes" id="UP000772434">
    <property type="component" value="Unassembled WGS sequence"/>
</dbReference>
<proteinExistence type="predicted"/>
<keyword evidence="2" id="KW-1185">Reference proteome</keyword>
<sequence length="198" mass="22243">MTIAELQKELSDVASLILFASSTLQEDSGTAKVNNKEEELGDLLEEDTRFEWDGEEETWEEDLELDEYGAAGLLELLGLSYMDLASSLTGDGSHGPYNQFPKPSDFFQCCLLAPDCIFRSVFRMGKHMFDLLHHKISSNSIFQSTGQKPQRPVKYQLGTFLIRYGMLGSDSLDTALKLNIGHGTVFLYCHRVTRPYGN</sequence>
<dbReference type="OrthoDB" id="3233403at2759"/>
<comment type="caution">
    <text evidence="1">The sequence shown here is derived from an EMBL/GenBank/DDBJ whole genome shotgun (WGS) entry which is preliminary data.</text>
</comment>